<reference evidence="10" key="2">
    <citation type="submission" date="2025-08" db="UniProtKB">
        <authorList>
            <consortium name="Ensembl"/>
        </authorList>
    </citation>
    <scope>IDENTIFICATION</scope>
    <source>
        <strain evidence="10">Glennie</strain>
    </source>
</reference>
<dbReference type="GO" id="GO:0034551">
    <property type="term" value="P:mitochondrial respiratory chain complex III assembly"/>
    <property type="evidence" value="ECO:0000318"/>
    <property type="project" value="GO_Central"/>
</dbReference>
<evidence type="ECO:0000313" key="11">
    <source>
        <dbReference type="Proteomes" id="UP000002279"/>
    </source>
</evidence>
<proteinExistence type="inferred from homology"/>
<reference evidence="10" key="3">
    <citation type="submission" date="2025-09" db="UniProtKB">
        <authorList>
            <consortium name="Ensembl"/>
        </authorList>
    </citation>
    <scope>IDENTIFICATION</scope>
    <source>
        <strain evidence="10">Glennie</strain>
    </source>
</reference>
<dbReference type="PANTHER" id="PTHR28492:SF1">
    <property type="entry name" value="UBIQUINOL-CYTOCHROME-C REDUCTASE COMPLEX ASSEMBLY FACTOR 6"/>
    <property type="match status" value="1"/>
</dbReference>
<dbReference type="Proteomes" id="UP000002279">
    <property type="component" value="Chromosome 14"/>
</dbReference>
<keyword evidence="6 9" id="KW-0472">Membrane</keyword>
<dbReference type="PANTHER" id="PTHR28492">
    <property type="entry name" value="HYPOTHETICAL PROTEIN LOC691921"/>
    <property type="match status" value="1"/>
</dbReference>
<evidence type="ECO:0000256" key="5">
    <source>
        <dbReference type="ARBA" id="ARBA00023128"/>
    </source>
</evidence>
<feature type="transmembrane region" description="Helical" evidence="9">
    <location>
        <begin position="102"/>
        <end position="121"/>
    </location>
</feature>
<evidence type="ECO:0000256" key="2">
    <source>
        <dbReference type="ARBA" id="ARBA00022692"/>
    </source>
</evidence>
<dbReference type="GeneTree" id="ENSGT00390000007685"/>
<evidence type="ECO:0000256" key="4">
    <source>
        <dbReference type="ARBA" id="ARBA00022989"/>
    </source>
</evidence>
<dbReference type="InParanoid" id="A0A6I8PRG0"/>
<gene>
    <name evidence="10" type="primary">C14H12orf73</name>
</gene>
<evidence type="ECO:0000256" key="1">
    <source>
        <dbReference type="ARBA" id="ARBA00004434"/>
    </source>
</evidence>
<accession>A0A6I8PRG0</accession>
<keyword evidence="11" id="KW-1185">Reference proteome</keyword>
<dbReference type="InterPro" id="IPR027858">
    <property type="entry name" value="BRAWNIN"/>
</dbReference>
<evidence type="ECO:0000256" key="9">
    <source>
        <dbReference type="SAM" id="Phobius"/>
    </source>
</evidence>
<evidence type="ECO:0000256" key="6">
    <source>
        <dbReference type="ARBA" id="ARBA00023136"/>
    </source>
</evidence>
<name>A0A6I8PRG0_ORNAN</name>
<evidence type="ECO:0000256" key="8">
    <source>
        <dbReference type="SAM" id="MobiDB-lite"/>
    </source>
</evidence>
<dbReference type="Ensembl" id="ENSOANT00000067493.1">
    <property type="protein sequence ID" value="ENSOANP00000054182.1"/>
    <property type="gene ID" value="ENSOANG00000040065.1"/>
</dbReference>
<keyword evidence="3" id="KW-0999">Mitochondrion inner membrane</keyword>
<dbReference type="Bgee" id="ENSOANG00000040065">
    <property type="expression patterns" value="Expressed in heart and 8 other cell types or tissues"/>
</dbReference>
<evidence type="ECO:0000256" key="7">
    <source>
        <dbReference type="ARBA" id="ARBA00044944"/>
    </source>
</evidence>
<protein>
    <submittedName>
        <fullName evidence="10">Uncharacterized protein</fullName>
    </submittedName>
</protein>
<keyword evidence="5" id="KW-0496">Mitochondrion</keyword>
<keyword evidence="4 9" id="KW-1133">Transmembrane helix</keyword>
<reference evidence="10 11" key="1">
    <citation type="journal article" date="2008" name="Nature">
        <title>Genome analysis of the platypus reveals unique signatures of evolution.</title>
        <authorList>
            <person name="Warren W.C."/>
            <person name="Hillier L.W."/>
            <person name="Marshall Graves J.A."/>
            <person name="Birney E."/>
            <person name="Ponting C.P."/>
            <person name="Grutzner F."/>
            <person name="Belov K."/>
            <person name="Miller W."/>
            <person name="Clarke L."/>
            <person name="Chinwalla A.T."/>
            <person name="Yang S.P."/>
            <person name="Heger A."/>
            <person name="Locke D.P."/>
            <person name="Miethke P."/>
            <person name="Waters P.D."/>
            <person name="Veyrunes F."/>
            <person name="Fulton L."/>
            <person name="Fulton B."/>
            <person name="Graves T."/>
            <person name="Wallis J."/>
            <person name="Puente X.S."/>
            <person name="Lopez-Otin C."/>
            <person name="Ordonez G.R."/>
            <person name="Eichler E.E."/>
            <person name="Chen L."/>
            <person name="Cheng Z."/>
            <person name="Deakin J.E."/>
            <person name="Alsop A."/>
            <person name="Thompson K."/>
            <person name="Kirby P."/>
            <person name="Papenfuss A.T."/>
            <person name="Wakefield M.J."/>
            <person name="Olender T."/>
            <person name="Lancet D."/>
            <person name="Huttley G.A."/>
            <person name="Smit A.F."/>
            <person name="Pask A."/>
            <person name="Temple-Smith P."/>
            <person name="Batzer M.A."/>
            <person name="Walker J.A."/>
            <person name="Konkel M.K."/>
            <person name="Harris R.S."/>
            <person name="Whittington C.M."/>
            <person name="Wong E.S."/>
            <person name="Gemmell N.J."/>
            <person name="Buschiazzo E."/>
            <person name="Vargas Jentzsch I.M."/>
            <person name="Merkel A."/>
            <person name="Schmitz J."/>
            <person name="Zemann A."/>
            <person name="Churakov G."/>
            <person name="Kriegs J.O."/>
            <person name="Brosius J."/>
            <person name="Murchison E.P."/>
            <person name="Sachidanandam R."/>
            <person name="Smith C."/>
            <person name="Hannon G.J."/>
            <person name="Tsend-Ayush E."/>
            <person name="McMillan D."/>
            <person name="Attenborough R."/>
            <person name="Rens W."/>
            <person name="Ferguson-Smith M."/>
            <person name="Lefevre C.M."/>
            <person name="Sharp J.A."/>
            <person name="Nicholas K.R."/>
            <person name="Ray D.A."/>
            <person name="Kube M."/>
            <person name="Reinhardt R."/>
            <person name="Pringle T.H."/>
            <person name="Taylor J."/>
            <person name="Jones R.C."/>
            <person name="Nixon B."/>
            <person name="Dacheux J.L."/>
            <person name="Niwa H."/>
            <person name="Sekita Y."/>
            <person name="Huang X."/>
            <person name="Stark A."/>
            <person name="Kheradpour P."/>
            <person name="Kellis M."/>
            <person name="Flicek P."/>
            <person name="Chen Y."/>
            <person name="Webber C."/>
            <person name="Hardison R."/>
            <person name="Nelson J."/>
            <person name="Hallsworth-Pepin K."/>
            <person name="Delehaunty K."/>
            <person name="Markovic C."/>
            <person name="Minx P."/>
            <person name="Feng Y."/>
            <person name="Kremitzki C."/>
            <person name="Mitreva M."/>
            <person name="Glasscock J."/>
            <person name="Wylie T."/>
            <person name="Wohldmann P."/>
            <person name="Thiru P."/>
            <person name="Nhan M.N."/>
            <person name="Pohl C.S."/>
            <person name="Smith S.M."/>
            <person name="Hou S."/>
            <person name="Nefedov M."/>
            <person name="de Jong P.J."/>
            <person name="Renfree M.B."/>
            <person name="Mardis E.R."/>
            <person name="Wilson R.K."/>
        </authorList>
    </citation>
    <scope>NUCLEOTIDE SEQUENCE [LARGE SCALE GENOMIC DNA]</scope>
    <source>
        <strain evidence="10 11">Glennie</strain>
    </source>
</reference>
<comment type="similarity">
    <text evidence="7">Belongs to the UQCC6 family.</text>
</comment>
<evidence type="ECO:0000256" key="3">
    <source>
        <dbReference type="ARBA" id="ARBA00022792"/>
    </source>
</evidence>
<feature type="region of interest" description="Disordered" evidence="8">
    <location>
        <begin position="1"/>
        <end position="37"/>
    </location>
</feature>
<dbReference type="Pfam" id="PF14990">
    <property type="entry name" value="DUF4516"/>
    <property type="match status" value="1"/>
</dbReference>
<dbReference type="AlphaFoldDB" id="A0A6I8PRG0"/>
<dbReference type="GO" id="GO:0005739">
    <property type="term" value="C:mitochondrion"/>
    <property type="evidence" value="ECO:0000318"/>
    <property type="project" value="GO_Central"/>
</dbReference>
<evidence type="ECO:0000313" key="10">
    <source>
        <dbReference type="Ensembl" id="ENSOANP00000054182.1"/>
    </source>
</evidence>
<dbReference type="GO" id="GO:0005743">
    <property type="term" value="C:mitochondrial inner membrane"/>
    <property type="evidence" value="ECO:0007669"/>
    <property type="project" value="UniProtKB-SubCell"/>
</dbReference>
<organism evidence="10 11">
    <name type="scientific">Ornithorhynchus anatinus</name>
    <name type="common">Duckbill platypus</name>
    <dbReference type="NCBI Taxonomy" id="9258"/>
    <lineage>
        <taxon>Eukaryota</taxon>
        <taxon>Metazoa</taxon>
        <taxon>Chordata</taxon>
        <taxon>Craniata</taxon>
        <taxon>Vertebrata</taxon>
        <taxon>Euteleostomi</taxon>
        <taxon>Mammalia</taxon>
        <taxon>Monotremata</taxon>
        <taxon>Ornithorhynchidae</taxon>
        <taxon>Ornithorhynchus</taxon>
    </lineage>
</organism>
<keyword evidence="2 9" id="KW-0812">Transmembrane</keyword>
<feature type="compositionally biased region" description="Basic residues" evidence="8">
    <location>
        <begin position="17"/>
        <end position="29"/>
    </location>
</feature>
<comment type="subcellular location">
    <subcellularLocation>
        <location evidence="1">Mitochondrion inner membrane</location>
        <topology evidence="1">Single-pass membrane protein</topology>
    </subcellularLocation>
</comment>
<sequence>GACAWKARARTAGQRPRAARTRPPARSRLRGPDVTSPSFAAARGLRAPAEGRVAHAWSPGAQLGLPPVSRQLATHLDPRPSPVHKRLVQCSAHDVRRKACSALWGPLASLLLFTMPAGVSWSNYLKMLSATMLTMLAGAEVVHRYYRPDLTIPENPPKPGELRTELLGLKERQDEVQISQQR</sequence>